<evidence type="ECO:0000256" key="4">
    <source>
        <dbReference type="SAM" id="SignalP"/>
    </source>
</evidence>
<evidence type="ECO:0000313" key="5">
    <source>
        <dbReference type="EMBL" id="GER58828.1"/>
    </source>
</evidence>
<dbReference type="OrthoDB" id="1453181at2"/>
<keyword evidence="5" id="KW-0675">Receptor</keyword>
<evidence type="ECO:0000256" key="2">
    <source>
        <dbReference type="ARBA" id="ARBA00023136"/>
    </source>
</evidence>
<dbReference type="SUPFAM" id="SSF56935">
    <property type="entry name" value="Porins"/>
    <property type="match status" value="1"/>
</dbReference>
<dbReference type="Gene3D" id="2.40.170.20">
    <property type="entry name" value="TonB-dependent receptor, beta-barrel domain"/>
    <property type="match status" value="1"/>
</dbReference>
<protein>
    <submittedName>
        <fullName evidence="5">TonB-dependent receptor</fullName>
    </submittedName>
</protein>
<keyword evidence="4" id="KW-0732">Signal</keyword>
<dbReference type="Proteomes" id="UP000326509">
    <property type="component" value="Unassembled WGS sequence"/>
</dbReference>
<name>A0A5J4IYW0_9FLAO</name>
<accession>A0A5J4IYW0</accession>
<comment type="subcellular location">
    <subcellularLocation>
        <location evidence="1">Cell outer membrane</location>
    </subcellularLocation>
</comment>
<evidence type="ECO:0000256" key="3">
    <source>
        <dbReference type="ARBA" id="ARBA00023237"/>
    </source>
</evidence>
<comment type="caution">
    <text evidence="5">The sequence shown here is derived from an EMBL/GenBank/DDBJ whole genome shotgun (WGS) entry which is preliminary data.</text>
</comment>
<dbReference type="EMBL" id="BKCG01000001">
    <property type="protein sequence ID" value="GER58828.1"/>
    <property type="molecule type" value="Genomic_DNA"/>
</dbReference>
<dbReference type="Pfam" id="PF13715">
    <property type="entry name" value="CarbopepD_reg_2"/>
    <property type="match status" value="1"/>
</dbReference>
<dbReference type="InterPro" id="IPR013784">
    <property type="entry name" value="Carb-bd-like_fold"/>
</dbReference>
<evidence type="ECO:0000256" key="1">
    <source>
        <dbReference type="ARBA" id="ARBA00004442"/>
    </source>
</evidence>
<feature type="chain" id="PRO_5023805199" evidence="4">
    <location>
        <begin position="21"/>
        <end position="952"/>
    </location>
</feature>
<organism evidence="5 6">
    <name type="scientific">Patiriisocius marinus</name>
    <dbReference type="NCBI Taxonomy" id="1397112"/>
    <lineage>
        <taxon>Bacteria</taxon>
        <taxon>Pseudomonadati</taxon>
        <taxon>Bacteroidota</taxon>
        <taxon>Flavobacteriia</taxon>
        <taxon>Flavobacteriales</taxon>
        <taxon>Flavobacteriaceae</taxon>
        <taxon>Patiriisocius</taxon>
    </lineage>
</organism>
<feature type="signal peptide" evidence="4">
    <location>
        <begin position="1"/>
        <end position="20"/>
    </location>
</feature>
<dbReference type="GO" id="GO:0030246">
    <property type="term" value="F:carbohydrate binding"/>
    <property type="evidence" value="ECO:0007669"/>
    <property type="project" value="InterPro"/>
</dbReference>
<dbReference type="RefSeq" id="WP_151672881.1">
    <property type="nucleotide sequence ID" value="NZ_BKCG01000001.1"/>
</dbReference>
<evidence type="ECO:0000313" key="6">
    <source>
        <dbReference type="Proteomes" id="UP000326509"/>
    </source>
</evidence>
<dbReference type="InterPro" id="IPR036942">
    <property type="entry name" value="Beta-barrel_TonB_sf"/>
</dbReference>
<proteinExistence type="predicted"/>
<keyword evidence="3" id="KW-0998">Cell outer membrane</keyword>
<dbReference type="SUPFAM" id="SSF49452">
    <property type="entry name" value="Starch-binding domain-like"/>
    <property type="match status" value="1"/>
</dbReference>
<keyword evidence="6" id="KW-1185">Reference proteome</keyword>
<dbReference type="GO" id="GO:0009279">
    <property type="term" value="C:cell outer membrane"/>
    <property type="evidence" value="ECO:0007669"/>
    <property type="project" value="UniProtKB-SubCell"/>
</dbReference>
<reference evidence="5 6" key="1">
    <citation type="submission" date="2019-08" db="EMBL/GenBank/DDBJ databases">
        <title>Draft genome sequence of Ulvibacter marinus type strain NBRC 109484.</title>
        <authorList>
            <person name="Kawano K."/>
            <person name="Ushijima N."/>
            <person name="Kihara M."/>
            <person name="Itoh H."/>
        </authorList>
    </citation>
    <scope>NUCLEOTIDE SEQUENCE [LARGE SCALE GENOMIC DNA]</scope>
    <source>
        <strain evidence="5 6">NBRC 109484</strain>
    </source>
</reference>
<gene>
    <name evidence="5" type="ORF">ULMA_09360</name>
</gene>
<dbReference type="Gene3D" id="2.60.40.1120">
    <property type="entry name" value="Carboxypeptidase-like, regulatory domain"/>
    <property type="match status" value="1"/>
</dbReference>
<keyword evidence="2" id="KW-0472">Membrane</keyword>
<dbReference type="AlphaFoldDB" id="A0A5J4IYW0"/>
<sequence length="952" mass="107216">MRKFTGTFFALFFATGFLVAQNAVVKGRVVDSNSSDVVPDVTITIQASIYEAMTDAKGLFNIESMELPQGEQVLLVRKEGYNSQRIPITIQNGKTLNLDPILLEIDLTDIEAQIGVISLSDNELSDDDGTSFNVSGLLQASRDAFLNAASFDFSATFFRPRGLDNANGKVLINGLEMNKQFTGRPQWGNWGGLNDVQRNREFSMGLTANDYTFGDVAGTTNIVMRASQYRQGGRVSYASSNRSYRGRIIGTYNSGLMQNGWAYSFSVARRYGDEGYQEGTVYDANSFFASVEKKINDEHSLNFTAFYTPNRRGRSTAITEEQRDLKGIQYNPNWGYQDGEIRNSRIREIEEPVFMLNHYWTLNEKTTLNTNIGYQTGTIKNSRIDNNGTRLLSTLDGQNFYSGGARNISGNYYQRLPSYFLRFDNPTSYNYQQAYLAREEFVADGQIPWNTIYDANIDNDGNARNSTYILQNDVNKDNQFQFNSILFSQISENIALNANVAFRNLKSENYAEVSDLLGGNGYLDIDTFSQDASGDGSATTTDDSFVQSDVRNPNRIVGVGDRYKYNFELDATTISGFAQAQFKYSLVDFYAAVNGGTTSYQRNGLYENGNFQGNNRSFGESEKLDFTNYGIKGGATYKVTGRHLIDINAGYLTKAPSIRNSFSNSRQNNDVVRNLETEKIQNLDLSYIFRSPIVKARLTGFYNKVNDQTDINFYFTESVRNADGDGTFVQEVLTGIESRRAGAEFGIEAQVTPTIKLKGAASMAQYVYTNNPDQYFTSDDFDAFRELGDGTTNLKNIHVAGGPENAYQLGFEYRDPDFWWVGVTGNYFSNAYVDVSSLRRNDNFATDVDGQIFNDYDPEVAQDLLQQEQLDSYSLVNVVGGKSWKIDDYYVGFFATINNVFDTRYRTGGFEDSRVGDYRGLVEESNRETAVFSNRYFYGYGTTYYLNLYVRF</sequence>